<dbReference type="EMBL" id="JACZEP010000005">
    <property type="protein sequence ID" value="MBE1206051.1"/>
    <property type="molecule type" value="Genomic_DNA"/>
</dbReference>
<dbReference type="InterPro" id="IPR014730">
    <property type="entry name" value="ETF_a/b_N"/>
</dbReference>
<dbReference type="Proteomes" id="UP000598227">
    <property type="component" value="Unassembled WGS sequence"/>
</dbReference>
<evidence type="ECO:0000259" key="6">
    <source>
        <dbReference type="SMART" id="SM00893"/>
    </source>
</evidence>
<gene>
    <name evidence="7" type="ORF">IHE39_17280</name>
</gene>
<dbReference type="Gene3D" id="3.40.50.620">
    <property type="entry name" value="HUPs"/>
    <property type="match status" value="1"/>
</dbReference>
<comment type="caution">
    <text evidence="7">The sequence shown here is derived from an EMBL/GenBank/DDBJ whole genome shotgun (WGS) entry which is preliminary data.</text>
</comment>
<evidence type="ECO:0000256" key="5">
    <source>
        <dbReference type="ARBA" id="ARBA00022982"/>
    </source>
</evidence>
<protein>
    <submittedName>
        <fullName evidence="7">Electron transfer flavoprotein subunit alpha/FixB family protein</fullName>
    </submittedName>
</protein>
<dbReference type="CDD" id="cd01715">
    <property type="entry name" value="ETF_alpha"/>
    <property type="match status" value="1"/>
</dbReference>
<proteinExistence type="inferred from homology"/>
<evidence type="ECO:0000313" key="7">
    <source>
        <dbReference type="EMBL" id="MBE1206051.1"/>
    </source>
</evidence>
<evidence type="ECO:0000256" key="3">
    <source>
        <dbReference type="ARBA" id="ARBA00022630"/>
    </source>
</evidence>
<dbReference type="PIRSF" id="PIRSF000089">
    <property type="entry name" value="Electra_flavoP_a"/>
    <property type="match status" value="1"/>
</dbReference>
<dbReference type="InterPro" id="IPR014729">
    <property type="entry name" value="Rossmann-like_a/b/a_fold"/>
</dbReference>
<evidence type="ECO:0000256" key="1">
    <source>
        <dbReference type="ARBA" id="ARBA00005817"/>
    </source>
</evidence>
<accession>A0ABR9GQX6</accession>
<keyword evidence="3" id="KW-0285">Flavoprotein</keyword>
<dbReference type="PANTHER" id="PTHR43153:SF1">
    <property type="entry name" value="ELECTRON TRANSFER FLAVOPROTEIN SUBUNIT ALPHA, MITOCHONDRIAL"/>
    <property type="match status" value="1"/>
</dbReference>
<name>A0ABR9GQX6_9HYPH</name>
<evidence type="ECO:0000256" key="4">
    <source>
        <dbReference type="ARBA" id="ARBA00022827"/>
    </source>
</evidence>
<keyword evidence="5" id="KW-0249">Electron transport</keyword>
<dbReference type="SMART" id="SM00893">
    <property type="entry name" value="ETF"/>
    <property type="match status" value="1"/>
</dbReference>
<dbReference type="InterPro" id="IPR001308">
    <property type="entry name" value="ETF_a/FixB"/>
</dbReference>
<keyword evidence="8" id="KW-1185">Reference proteome</keyword>
<dbReference type="InterPro" id="IPR014731">
    <property type="entry name" value="ETF_asu_C"/>
</dbReference>
<comment type="similarity">
    <text evidence="1">Belongs to the ETF alpha-subunit/FixB family.</text>
</comment>
<evidence type="ECO:0000313" key="8">
    <source>
        <dbReference type="Proteomes" id="UP000598227"/>
    </source>
</evidence>
<dbReference type="PANTHER" id="PTHR43153">
    <property type="entry name" value="ELECTRON TRANSFER FLAVOPROTEIN ALPHA"/>
    <property type="match status" value="1"/>
</dbReference>
<reference evidence="7 8" key="1">
    <citation type="submission" date="2020-09" db="EMBL/GenBank/DDBJ databases">
        <title>Draft Genome Sequence of Aminobacter carboxidus type strain DSM 1086, a soil Gram-negative carboxydobacterium.</title>
        <authorList>
            <person name="Turrini P."/>
            <person name="Tescari M."/>
            <person name="Artuso I."/>
            <person name="Lugli G.A."/>
            <person name="Frangipani E."/>
            <person name="Ventura M."/>
            <person name="Visca P."/>
        </authorList>
    </citation>
    <scope>NUCLEOTIDE SEQUENCE [LARGE SCALE GENOMIC DNA]</scope>
    <source>
        <strain evidence="7 8">DSM 1086</strain>
    </source>
</reference>
<organism evidence="7 8">
    <name type="scientific">Aminobacter carboxidus</name>
    <dbReference type="NCBI Taxonomy" id="376165"/>
    <lineage>
        <taxon>Bacteria</taxon>
        <taxon>Pseudomonadati</taxon>
        <taxon>Pseudomonadota</taxon>
        <taxon>Alphaproteobacteria</taxon>
        <taxon>Hyphomicrobiales</taxon>
        <taxon>Phyllobacteriaceae</taxon>
        <taxon>Aminobacter</taxon>
    </lineage>
</organism>
<dbReference type="SUPFAM" id="SSF52402">
    <property type="entry name" value="Adenine nucleotide alpha hydrolases-like"/>
    <property type="match status" value="1"/>
</dbReference>
<dbReference type="Pfam" id="PF00766">
    <property type="entry name" value="ETF_alpha"/>
    <property type="match status" value="1"/>
</dbReference>
<dbReference type="PROSITE" id="PS00696">
    <property type="entry name" value="ETF_ALPHA"/>
    <property type="match status" value="1"/>
</dbReference>
<dbReference type="RefSeq" id="WP_192567333.1">
    <property type="nucleotide sequence ID" value="NZ_JACZEP010000005.1"/>
</dbReference>
<dbReference type="Gene3D" id="3.40.50.1220">
    <property type="entry name" value="TPP-binding domain"/>
    <property type="match status" value="1"/>
</dbReference>
<feature type="domain" description="Electron transfer flavoprotein alpha/beta-subunit N-terminal" evidence="6">
    <location>
        <begin position="3"/>
        <end position="181"/>
    </location>
</feature>
<evidence type="ECO:0000256" key="2">
    <source>
        <dbReference type="ARBA" id="ARBA00022448"/>
    </source>
</evidence>
<dbReference type="InterPro" id="IPR029035">
    <property type="entry name" value="DHS-like_NAD/FAD-binding_dom"/>
</dbReference>
<keyword evidence="4" id="KW-0274">FAD</keyword>
<keyword evidence="2" id="KW-0813">Transport</keyword>
<sequence>MAILLIADHDNASLSDQTAKALSAALKIGSDIDVLVAGKGAKAAADAASKLKGVRKVLLAEADELTERLAEPMAALVVGLAPNYDTIVAAATSTGKNVAPRVAALLDVAQVSEIIEVVSADTFKRPIYAGNAIQTVQAPDAKKVITVRTASFQAAPEGGSAAVETVAAAANPGLSTFVENKLSASDRPELTSAKIIISGGRALGSSEKFQEVILPVADKLGAAVGASRAAVDAGYAPNDWQVGQTGKVVAPDLYIACGISGAIQHLAGMKDSKVIVAINKDEEAPIFQVADYGIVGDLFVILPELEKAL</sequence>
<dbReference type="InterPro" id="IPR018206">
    <property type="entry name" value="ETF_asu_C_CS"/>
</dbReference>
<dbReference type="SUPFAM" id="SSF52467">
    <property type="entry name" value="DHS-like NAD/FAD-binding domain"/>
    <property type="match status" value="1"/>
</dbReference>
<dbReference type="Pfam" id="PF01012">
    <property type="entry name" value="ETF"/>
    <property type="match status" value="1"/>
</dbReference>
<dbReference type="InterPro" id="IPR033947">
    <property type="entry name" value="ETF_alpha_N"/>
</dbReference>